<dbReference type="EMBL" id="BCSY01000078">
    <property type="protein sequence ID" value="GAS97998.1"/>
    <property type="molecule type" value="Genomic_DNA"/>
</dbReference>
<keyword evidence="1" id="KW-0812">Transmembrane</keyword>
<evidence type="ECO:0000256" key="1">
    <source>
        <dbReference type="SAM" id="Phobius"/>
    </source>
</evidence>
<dbReference type="Pfam" id="PF02517">
    <property type="entry name" value="Rce1-like"/>
    <property type="match status" value="1"/>
</dbReference>
<sequence length="226" mass="23381">MGMIPPPWRAAAPAAEETPPVVRRRRIAVVGVLVIGAALQAYSLSRHPGDSSFYVLTLVMAAVWTAGAVSSGPLHLGRLPGSGRRPIVLGVGVGLGLGAVFVVGGLIARLIPPVRDYVTAVLEFADHGPLLLVVFITVVNGVAEELFFRGALYSALGGRSPVLISTAVYFVAVMAAGNPMLGFAAILLGAACALLRRLTGGVLAPMLTHFCWGLVMVLALPPIFGV</sequence>
<dbReference type="InterPro" id="IPR003675">
    <property type="entry name" value="Rce1/LyrA-like_dom"/>
</dbReference>
<gene>
    <name evidence="3" type="ORF">RMCC_4963</name>
</gene>
<dbReference type="STRING" id="228230.RMCC_4963"/>
<organism evidence="3 4">
    <name type="scientific">Mycolicibacterium canariasense</name>
    <name type="common">Mycobacterium canariasense</name>
    <dbReference type="NCBI Taxonomy" id="228230"/>
    <lineage>
        <taxon>Bacteria</taxon>
        <taxon>Bacillati</taxon>
        <taxon>Actinomycetota</taxon>
        <taxon>Actinomycetes</taxon>
        <taxon>Mycobacteriales</taxon>
        <taxon>Mycobacteriaceae</taxon>
        <taxon>Mycolicibacterium</taxon>
    </lineage>
</organism>
<keyword evidence="1" id="KW-1133">Transmembrane helix</keyword>
<keyword evidence="4" id="KW-1185">Reference proteome</keyword>
<dbReference type="GO" id="GO:0004175">
    <property type="term" value="F:endopeptidase activity"/>
    <property type="evidence" value="ECO:0007669"/>
    <property type="project" value="UniProtKB-ARBA"/>
</dbReference>
<name>A0A124E2V5_MYCCR</name>
<feature type="transmembrane region" description="Helical" evidence="1">
    <location>
        <begin position="51"/>
        <end position="76"/>
    </location>
</feature>
<reference evidence="4" key="2">
    <citation type="submission" date="2016-02" db="EMBL/GenBank/DDBJ databases">
        <title>Draft genome sequence of five rapidly growing Mycobacterium species.</title>
        <authorList>
            <person name="Katahira K."/>
            <person name="Gotou Y."/>
            <person name="Iida K."/>
            <person name="Ogura Y."/>
            <person name="Hayashi T."/>
        </authorList>
    </citation>
    <scope>NUCLEOTIDE SEQUENCE [LARGE SCALE GENOMIC DNA]</scope>
    <source>
        <strain evidence="4">JCM15298</strain>
    </source>
</reference>
<evidence type="ECO:0000313" key="4">
    <source>
        <dbReference type="Proteomes" id="UP000069443"/>
    </source>
</evidence>
<protein>
    <submittedName>
        <fullName evidence="3">Abortive infection protein</fullName>
    </submittedName>
</protein>
<feature type="transmembrane region" description="Helical" evidence="1">
    <location>
        <begin position="202"/>
        <end position="224"/>
    </location>
</feature>
<accession>A0A124E2V5</accession>
<comment type="caution">
    <text evidence="3">The sequence shown here is derived from an EMBL/GenBank/DDBJ whole genome shotgun (WGS) entry which is preliminary data.</text>
</comment>
<proteinExistence type="predicted"/>
<reference evidence="4" key="1">
    <citation type="journal article" date="2016" name="Genome Announc.">
        <title>Draft Genome Sequences of Five Rapidly Growing Mycobacterium Species, M. thermoresistibile, M. fortuitum subsp. acetamidolyticum, M. canariasense, M. brisbanense, and M. novocastrense.</title>
        <authorList>
            <person name="Katahira K."/>
            <person name="Ogura Y."/>
            <person name="Gotoh Y."/>
            <person name="Hayashi T."/>
        </authorList>
    </citation>
    <scope>NUCLEOTIDE SEQUENCE [LARGE SCALE GENOMIC DNA]</scope>
    <source>
        <strain evidence="4">JCM15298</strain>
    </source>
</reference>
<feature type="transmembrane region" description="Helical" evidence="1">
    <location>
        <begin position="27"/>
        <end position="45"/>
    </location>
</feature>
<feature type="transmembrane region" description="Helical" evidence="1">
    <location>
        <begin position="88"/>
        <end position="111"/>
    </location>
</feature>
<feature type="domain" description="CAAX prenyl protease 2/Lysostaphin resistance protein A-like" evidence="2">
    <location>
        <begin position="129"/>
        <end position="214"/>
    </location>
</feature>
<dbReference type="AlphaFoldDB" id="A0A124E2V5"/>
<dbReference type="GO" id="GO:0080120">
    <property type="term" value="P:CAAX-box protein maturation"/>
    <property type="evidence" value="ECO:0007669"/>
    <property type="project" value="UniProtKB-ARBA"/>
</dbReference>
<keyword evidence="1" id="KW-0472">Membrane</keyword>
<dbReference type="Proteomes" id="UP000069443">
    <property type="component" value="Unassembled WGS sequence"/>
</dbReference>
<evidence type="ECO:0000313" key="3">
    <source>
        <dbReference type="EMBL" id="GAS97998.1"/>
    </source>
</evidence>
<evidence type="ECO:0000259" key="2">
    <source>
        <dbReference type="Pfam" id="PF02517"/>
    </source>
</evidence>